<evidence type="ECO:0000313" key="2">
    <source>
        <dbReference type="EMBL" id="KAC9521249.1"/>
    </source>
</evidence>
<gene>
    <name evidence="2" type="ORF">E3N88_45692</name>
</gene>
<sequence>MIKFMTFKDDDKVAYVHKDLIVELKEILLVKLDGTQVQEVLKEYNGPRYEIETQTMGSTGVTFDDVAGIEIAVEEFQELVKYLKNPELFDKMGIKPPHGVLLEGPPGCGKVNKQSVIFIDEIDALATRRQGIFSDKTDDLYNAATQERETTLNQPLIELDGFDTGKGVIFLGATNRKDLLDPALLRPGRFDRKIRIRPPNAKGRLEILQVHARKVKLSESVDLSVFARNLPGTSFFNSYSHIQSGAKLAQLLQEAALVAVRNKHKSILQSDVGEAVDRLTVGPKRVALDLGHQGQCRRATTEVGTALTSHLIRRTENADVEPCDRISIHPRGQTLSQVVFNRLDDEKYIFERRPQLLHCLQGQHISFSQQIQQVMDTFQQFILTMGEHAAADHISNSVFYISIGTNDFIHYYLAG</sequence>
<dbReference type="GO" id="GO:0016887">
    <property type="term" value="F:ATP hydrolysis activity"/>
    <property type="evidence" value="ECO:0007669"/>
    <property type="project" value="InterPro"/>
</dbReference>
<dbReference type="PANTHER" id="PTHR23076:SF111">
    <property type="entry name" value="INACTIVE ATP-DEPENDENT ZINC METALLOPROTEASE FTSHI 1, CHLOROPLASTIC-RELATED"/>
    <property type="match status" value="1"/>
</dbReference>
<accession>A0A5N6L8E4</accession>
<dbReference type="GO" id="GO:0009507">
    <property type="term" value="C:chloroplast"/>
    <property type="evidence" value="ECO:0007669"/>
    <property type="project" value="TreeGrafter"/>
</dbReference>
<protein>
    <recommendedName>
        <fullName evidence="1">ATPase AAA-type core domain-containing protein</fullName>
    </recommendedName>
</protein>
<comment type="caution">
    <text evidence="2">The sequence shown here is derived from an EMBL/GenBank/DDBJ whole genome shotgun (WGS) entry which is preliminary data.</text>
</comment>
<dbReference type="GO" id="GO:0045037">
    <property type="term" value="P:protein import into chloroplast stroma"/>
    <property type="evidence" value="ECO:0007669"/>
    <property type="project" value="TreeGrafter"/>
</dbReference>
<dbReference type="InterPro" id="IPR037219">
    <property type="entry name" value="Peptidase_M41-like"/>
</dbReference>
<feature type="domain" description="ATPase AAA-type core" evidence="1">
    <location>
        <begin position="112"/>
        <end position="197"/>
    </location>
</feature>
<dbReference type="AlphaFoldDB" id="A0A5N6L8E4"/>
<dbReference type="InterPro" id="IPR003959">
    <property type="entry name" value="ATPase_AAA_core"/>
</dbReference>
<proteinExistence type="predicted"/>
<dbReference type="GO" id="GO:0004176">
    <property type="term" value="F:ATP-dependent peptidase activity"/>
    <property type="evidence" value="ECO:0007669"/>
    <property type="project" value="InterPro"/>
</dbReference>
<dbReference type="OrthoDB" id="2016698at2759"/>
<reference evidence="2 3" key="1">
    <citation type="submission" date="2019-05" db="EMBL/GenBank/DDBJ databases">
        <title>Mikania micrantha, genome provides insights into the molecular mechanism of rapid growth.</title>
        <authorList>
            <person name="Liu B."/>
        </authorList>
    </citation>
    <scope>NUCLEOTIDE SEQUENCE [LARGE SCALE GENOMIC DNA]</scope>
    <source>
        <strain evidence="2">NLD-2019</strain>
        <tissue evidence="2">Leaf</tissue>
    </source>
</reference>
<dbReference type="Proteomes" id="UP000326396">
    <property type="component" value="Unassembled WGS sequence"/>
</dbReference>
<dbReference type="EMBL" id="SZYD01002460">
    <property type="protein sequence ID" value="KAC9521249.1"/>
    <property type="molecule type" value="Genomic_DNA"/>
</dbReference>
<dbReference type="Pfam" id="PF00004">
    <property type="entry name" value="AAA"/>
    <property type="match status" value="1"/>
</dbReference>
<organism evidence="2 3">
    <name type="scientific">Mikania micrantha</name>
    <name type="common">bitter vine</name>
    <dbReference type="NCBI Taxonomy" id="192012"/>
    <lineage>
        <taxon>Eukaryota</taxon>
        <taxon>Viridiplantae</taxon>
        <taxon>Streptophyta</taxon>
        <taxon>Embryophyta</taxon>
        <taxon>Tracheophyta</taxon>
        <taxon>Spermatophyta</taxon>
        <taxon>Magnoliopsida</taxon>
        <taxon>eudicotyledons</taxon>
        <taxon>Gunneridae</taxon>
        <taxon>Pentapetalae</taxon>
        <taxon>asterids</taxon>
        <taxon>campanulids</taxon>
        <taxon>Asterales</taxon>
        <taxon>Asteraceae</taxon>
        <taxon>Asteroideae</taxon>
        <taxon>Heliantheae alliance</taxon>
        <taxon>Eupatorieae</taxon>
        <taxon>Mikania</taxon>
    </lineage>
</organism>
<keyword evidence="3" id="KW-1185">Reference proteome</keyword>
<dbReference type="Gene3D" id="1.10.8.60">
    <property type="match status" value="1"/>
</dbReference>
<dbReference type="GO" id="GO:0006508">
    <property type="term" value="P:proteolysis"/>
    <property type="evidence" value="ECO:0007669"/>
    <property type="project" value="InterPro"/>
</dbReference>
<dbReference type="InterPro" id="IPR027417">
    <property type="entry name" value="P-loop_NTPase"/>
</dbReference>
<evidence type="ECO:0000259" key="1">
    <source>
        <dbReference type="Pfam" id="PF00004"/>
    </source>
</evidence>
<evidence type="ECO:0000313" key="3">
    <source>
        <dbReference type="Proteomes" id="UP000326396"/>
    </source>
</evidence>
<name>A0A5N6L8E4_9ASTR</name>
<dbReference type="Gene3D" id="1.20.58.760">
    <property type="entry name" value="Peptidase M41"/>
    <property type="match status" value="1"/>
</dbReference>
<dbReference type="GO" id="GO:0004222">
    <property type="term" value="F:metalloendopeptidase activity"/>
    <property type="evidence" value="ECO:0007669"/>
    <property type="project" value="InterPro"/>
</dbReference>
<dbReference type="SUPFAM" id="SSF52540">
    <property type="entry name" value="P-loop containing nucleoside triphosphate hydrolases"/>
    <property type="match status" value="1"/>
</dbReference>
<dbReference type="PANTHER" id="PTHR23076">
    <property type="entry name" value="METALLOPROTEASE M41 FTSH"/>
    <property type="match status" value="1"/>
</dbReference>
<dbReference type="Gene3D" id="3.40.50.300">
    <property type="entry name" value="P-loop containing nucleotide triphosphate hydrolases"/>
    <property type="match status" value="2"/>
</dbReference>
<dbReference type="GO" id="GO:0005524">
    <property type="term" value="F:ATP binding"/>
    <property type="evidence" value="ECO:0007669"/>
    <property type="project" value="InterPro"/>
</dbReference>